<keyword evidence="4" id="KW-0378">Hydrolase</keyword>
<feature type="compositionally biased region" description="Low complexity" evidence="6">
    <location>
        <begin position="256"/>
        <end position="286"/>
    </location>
</feature>
<dbReference type="OrthoDB" id="1735038at2759"/>
<dbReference type="Pfam" id="PF05577">
    <property type="entry name" value="Peptidase_S28"/>
    <property type="match status" value="1"/>
</dbReference>
<feature type="region of interest" description="Disordered" evidence="6">
    <location>
        <begin position="235"/>
        <end position="286"/>
    </location>
</feature>
<name>A0A368GN73_ANCCA</name>
<dbReference type="InterPro" id="IPR042269">
    <property type="entry name" value="Ser_carbopepase_S28_SKS"/>
</dbReference>
<protein>
    <submittedName>
        <fullName evidence="7">Serine carboxypeptidase S28</fullName>
    </submittedName>
</protein>
<reference evidence="7 8" key="1">
    <citation type="submission" date="2014-10" db="EMBL/GenBank/DDBJ databases">
        <title>Draft genome of the hookworm Ancylostoma caninum.</title>
        <authorList>
            <person name="Mitreva M."/>
        </authorList>
    </citation>
    <scope>NUCLEOTIDE SEQUENCE [LARGE SCALE GENOMIC DNA]</scope>
    <source>
        <strain evidence="7 8">Baltimore</strain>
    </source>
</reference>
<evidence type="ECO:0000256" key="5">
    <source>
        <dbReference type="ARBA" id="ARBA00023180"/>
    </source>
</evidence>
<keyword evidence="2" id="KW-0645">Protease</keyword>
<gene>
    <name evidence="7" type="ORF">ANCCAN_08123</name>
</gene>
<dbReference type="GO" id="GO:0004180">
    <property type="term" value="F:carboxypeptidase activity"/>
    <property type="evidence" value="ECO:0007669"/>
    <property type="project" value="UniProtKB-KW"/>
</dbReference>
<evidence type="ECO:0000313" key="8">
    <source>
        <dbReference type="Proteomes" id="UP000252519"/>
    </source>
</evidence>
<proteinExistence type="inferred from homology"/>
<dbReference type="GO" id="GO:0008239">
    <property type="term" value="F:dipeptidyl-peptidase activity"/>
    <property type="evidence" value="ECO:0007669"/>
    <property type="project" value="TreeGrafter"/>
</dbReference>
<dbReference type="Gene3D" id="3.40.50.1820">
    <property type="entry name" value="alpha/beta hydrolase"/>
    <property type="match status" value="1"/>
</dbReference>
<evidence type="ECO:0000256" key="2">
    <source>
        <dbReference type="ARBA" id="ARBA00022670"/>
    </source>
</evidence>
<dbReference type="Proteomes" id="UP000252519">
    <property type="component" value="Unassembled WGS sequence"/>
</dbReference>
<dbReference type="InterPro" id="IPR008758">
    <property type="entry name" value="Peptidase_S28"/>
</dbReference>
<evidence type="ECO:0000256" key="6">
    <source>
        <dbReference type="SAM" id="MobiDB-lite"/>
    </source>
</evidence>
<keyword evidence="3" id="KW-0732">Signal</keyword>
<dbReference type="PANTHER" id="PTHR11010:SF105">
    <property type="entry name" value="PEPTIDASE S28-RELATED"/>
    <property type="match status" value="1"/>
</dbReference>
<comment type="caution">
    <text evidence="7">The sequence shown here is derived from an EMBL/GenBank/DDBJ whole genome shotgun (WGS) entry which is preliminary data.</text>
</comment>
<dbReference type="PANTHER" id="PTHR11010">
    <property type="entry name" value="PROTEASE S28 PRO-X CARBOXYPEPTIDASE-RELATED"/>
    <property type="match status" value="1"/>
</dbReference>
<dbReference type="GO" id="GO:0006508">
    <property type="term" value="P:proteolysis"/>
    <property type="evidence" value="ECO:0007669"/>
    <property type="project" value="UniProtKB-KW"/>
</dbReference>
<evidence type="ECO:0000313" key="7">
    <source>
        <dbReference type="EMBL" id="RCN45826.1"/>
    </source>
</evidence>
<dbReference type="GO" id="GO:0070008">
    <property type="term" value="F:serine-type exopeptidase activity"/>
    <property type="evidence" value="ECO:0007669"/>
    <property type="project" value="InterPro"/>
</dbReference>
<evidence type="ECO:0000256" key="3">
    <source>
        <dbReference type="ARBA" id="ARBA00022729"/>
    </source>
</evidence>
<keyword evidence="7" id="KW-0121">Carboxypeptidase</keyword>
<dbReference type="InterPro" id="IPR029058">
    <property type="entry name" value="AB_hydrolase_fold"/>
</dbReference>
<dbReference type="AlphaFoldDB" id="A0A368GN73"/>
<dbReference type="EMBL" id="JOJR01000091">
    <property type="protein sequence ID" value="RCN45826.1"/>
    <property type="molecule type" value="Genomic_DNA"/>
</dbReference>
<organism evidence="7 8">
    <name type="scientific">Ancylostoma caninum</name>
    <name type="common">Dog hookworm</name>
    <dbReference type="NCBI Taxonomy" id="29170"/>
    <lineage>
        <taxon>Eukaryota</taxon>
        <taxon>Metazoa</taxon>
        <taxon>Ecdysozoa</taxon>
        <taxon>Nematoda</taxon>
        <taxon>Chromadorea</taxon>
        <taxon>Rhabditida</taxon>
        <taxon>Rhabditina</taxon>
        <taxon>Rhabditomorpha</taxon>
        <taxon>Strongyloidea</taxon>
        <taxon>Ancylostomatidae</taxon>
        <taxon>Ancylostomatinae</taxon>
        <taxon>Ancylostoma</taxon>
    </lineage>
</organism>
<feature type="non-terminal residue" evidence="7">
    <location>
        <position position="1"/>
    </location>
</feature>
<keyword evidence="8" id="KW-1185">Reference proteome</keyword>
<evidence type="ECO:0000256" key="1">
    <source>
        <dbReference type="ARBA" id="ARBA00011079"/>
    </source>
</evidence>
<keyword evidence="5" id="KW-0325">Glycoprotein</keyword>
<dbReference type="Gene3D" id="1.20.120.980">
    <property type="entry name" value="Serine carboxypeptidase S28, SKS domain"/>
    <property type="match status" value="1"/>
</dbReference>
<sequence length="310" mass="34996">LESFRLVPPWNEDTIVTDVDVQFFFQSLYGIYQAPIQAGMQRQACSVMTDRGRTPLENMVELNRLVIATWQGKDFNGTENSYEDLVKFIKEAHKYGPEAASVKLWIWQTCTEFGYFQSSDSGYTIFGSAAPVNLYTRVCVDVFGDMYKAVVIDKSIRKTNELYGGRDNYEGTNAMATNGDVDPWHALGMYKSHNPSVITFLMEGAAHCNDLFQPQMVNLDIVTAQTMMDKNVKKWMEQDVSSPRPRPTPTPRPTTEKTTSTPRPATTTPTRKISIQTEPTTISPTTTSKMANYDGFIFAIFCSLVTVFWL</sequence>
<evidence type="ECO:0000256" key="4">
    <source>
        <dbReference type="ARBA" id="ARBA00022801"/>
    </source>
</evidence>
<accession>A0A368GN73</accession>
<comment type="similarity">
    <text evidence="1">Belongs to the peptidase S28 family.</text>
</comment>